<feature type="transmembrane region" description="Helical" evidence="2">
    <location>
        <begin position="32"/>
        <end position="51"/>
    </location>
</feature>
<dbReference type="SUPFAM" id="SSF81321">
    <property type="entry name" value="Family A G protein-coupled receptor-like"/>
    <property type="match status" value="1"/>
</dbReference>
<feature type="compositionally biased region" description="Polar residues" evidence="1">
    <location>
        <begin position="62"/>
        <end position="80"/>
    </location>
</feature>
<accession>A0A8J2PAS7</accession>
<evidence type="ECO:0000256" key="2">
    <source>
        <dbReference type="SAM" id="Phobius"/>
    </source>
</evidence>
<name>A0A8J2PAS7_9HEXA</name>
<dbReference type="EMBL" id="CAJVCH010510307">
    <property type="protein sequence ID" value="CAG7821411.1"/>
    <property type="molecule type" value="Genomic_DNA"/>
</dbReference>
<keyword evidence="2" id="KW-0472">Membrane</keyword>
<sequence>MVTLEVPSWDGMEMEIICTARRTLYDSRTFDMINSVLLFLLPLILMIVLYFRMGLVLRRSTGNPLGCTTPSNGITNSSGDPMTDSDSDSQLRSVNELESFPIPGPPREALRQKESPPHPPCLRAGAGANKKRPEGIETP</sequence>
<evidence type="ECO:0000313" key="3">
    <source>
        <dbReference type="EMBL" id="CAG7821411.1"/>
    </source>
</evidence>
<feature type="non-terminal residue" evidence="3">
    <location>
        <position position="139"/>
    </location>
</feature>
<feature type="region of interest" description="Disordered" evidence="1">
    <location>
        <begin position="62"/>
        <end position="139"/>
    </location>
</feature>
<keyword evidence="4" id="KW-1185">Reference proteome</keyword>
<keyword evidence="2" id="KW-0812">Transmembrane</keyword>
<evidence type="ECO:0000313" key="4">
    <source>
        <dbReference type="Proteomes" id="UP000708208"/>
    </source>
</evidence>
<organism evidence="3 4">
    <name type="scientific">Allacma fusca</name>
    <dbReference type="NCBI Taxonomy" id="39272"/>
    <lineage>
        <taxon>Eukaryota</taxon>
        <taxon>Metazoa</taxon>
        <taxon>Ecdysozoa</taxon>
        <taxon>Arthropoda</taxon>
        <taxon>Hexapoda</taxon>
        <taxon>Collembola</taxon>
        <taxon>Symphypleona</taxon>
        <taxon>Sminthuridae</taxon>
        <taxon>Allacma</taxon>
    </lineage>
</organism>
<dbReference type="Proteomes" id="UP000708208">
    <property type="component" value="Unassembled WGS sequence"/>
</dbReference>
<evidence type="ECO:0000256" key="1">
    <source>
        <dbReference type="SAM" id="MobiDB-lite"/>
    </source>
</evidence>
<dbReference type="OrthoDB" id="5964776at2759"/>
<keyword evidence="2" id="KW-1133">Transmembrane helix</keyword>
<protein>
    <submittedName>
        <fullName evidence="3">Uncharacterized protein</fullName>
    </submittedName>
</protein>
<gene>
    <name evidence="3" type="ORF">AFUS01_LOCUS31752</name>
</gene>
<proteinExistence type="predicted"/>
<reference evidence="3" key="1">
    <citation type="submission" date="2021-06" db="EMBL/GenBank/DDBJ databases">
        <authorList>
            <person name="Hodson N. C."/>
            <person name="Mongue J. A."/>
            <person name="Jaron S. K."/>
        </authorList>
    </citation>
    <scope>NUCLEOTIDE SEQUENCE</scope>
</reference>
<comment type="caution">
    <text evidence="3">The sequence shown here is derived from an EMBL/GenBank/DDBJ whole genome shotgun (WGS) entry which is preliminary data.</text>
</comment>
<dbReference type="AlphaFoldDB" id="A0A8J2PAS7"/>